<dbReference type="RefSeq" id="WP_243651538.1">
    <property type="nucleotide sequence ID" value="NZ_SMAO01000003.1"/>
</dbReference>
<name>A0A4R3N0N1_9GAMM</name>
<dbReference type="InterPro" id="IPR035944">
    <property type="entry name" value="YfbM-like_sf"/>
</dbReference>
<comment type="caution">
    <text evidence="1">The sequence shown here is derived from an EMBL/GenBank/DDBJ whole genome shotgun (WGS) entry which is preliminary data.</text>
</comment>
<dbReference type="Pfam" id="PF08974">
    <property type="entry name" value="DUF1877"/>
    <property type="match status" value="1"/>
</dbReference>
<protein>
    <submittedName>
        <fullName evidence="1">Uncharacterized protein DUF1877</fullName>
    </submittedName>
</protein>
<dbReference type="SUPFAM" id="SSF111069">
    <property type="entry name" value="Hypothetical protein yfbM"/>
    <property type="match status" value="1"/>
</dbReference>
<dbReference type="InterPro" id="IPR015068">
    <property type="entry name" value="DUF1877"/>
</dbReference>
<dbReference type="Gene3D" id="3.40.1760.10">
    <property type="entry name" value="YfbM-like super family"/>
    <property type="match status" value="1"/>
</dbReference>
<reference evidence="1 2" key="1">
    <citation type="submission" date="2019-03" db="EMBL/GenBank/DDBJ databases">
        <title>Genomic Encyclopedia of Type Strains, Phase IV (KMG-IV): sequencing the most valuable type-strain genomes for metagenomic binning, comparative biology and taxonomic classification.</title>
        <authorList>
            <person name="Goeker M."/>
        </authorList>
    </citation>
    <scope>NUCLEOTIDE SEQUENCE [LARGE SCALE GENOMIC DNA]</scope>
    <source>
        <strain evidence="1 2">DSM 13587</strain>
    </source>
</reference>
<evidence type="ECO:0000313" key="2">
    <source>
        <dbReference type="Proteomes" id="UP000295717"/>
    </source>
</evidence>
<evidence type="ECO:0000313" key="1">
    <source>
        <dbReference type="EMBL" id="TCT22254.1"/>
    </source>
</evidence>
<accession>A0A4R3N0N1</accession>
<sequence>MNLFFQAFAAEDVAAMERDQSLVNEWIEGEARCLLSTDIGTAWDILNRLLAGAGIRSNRFFDDVLSNGCEVVDPALVQGHAERLSNWTHAQLLDGLHNLSGADELYHLEYFQDEEQDLLDEFDKLVAFYREAAAQGLAVLHYAA</sequence>
<proteinExistence type="predicted"/>
<gene>
    <name evidence="1" type="ORF">EDC35_103353</name>
</gene>
<dbReference type="Proteomes" id="UP000295717">
    <property type="component" value="Unassembled WGS sequence"/>
</dbReference>
<dbReference type="EMBL" id="SMAO01000003">
    <property type="protein sequence ID" value="TCT22254.1"/>
    <property type="molecule type" value="Genomic_DNA"/>
</dbReference>
<organism evidence="1 2">
    <name type="scientific">Thiobaca trueperi</name>
    <dbReference type="NCBI Taxonomy" id="127458"/>
    <lineage>
        <taxon>Bacteria</taxon>
        <taxon>Pseudomonadati</taxon>
        <taxon>Pseudomonadota</taxon>
        <taxon>Gammaproteobacteria</taxon>
        <taxon>Chromatiales</taxon>
        <taxon>Chromatiaceae</taxon>
        <taxon>Thiobaca</taxon>
    </lineage>
</organism>
<dbReference type="AlphaFoldDB" id="A0A4R3N0N1"/>
<keyword evidence="2" id="KW-1185">Reference proteome</keyword>